<name>A0A2V3TPW7_9HYPH</name>
<comment type="caution">
    <text evidence="1">The sequence shown here is derived from an EMBL/GenBank/DDBJ whole genome shotgun (WGS) entry which is preliminary data.</text>
</comment>
<reference evidence="1 2" key="1">
    <citation type="submission" date="2018-05" db="EMBL/GenBank/DDBJ databases">
        <title>Genomic Encyclopedia of Type Strains, Phase IV (KMG-IV): sequencing the most valuable type-strain genomes for metagenomic binning, comparative biology and taxonomic classification.</title>
        <authorList>
            <person name="Goeker M."/>
        </authorList>
    </citation>
    <scope>NUCLEOTIDE SEQUENCE [LARGE SCALE GENOMIC DNA]</scope>
    <source>
        <strain evidence="1 2">DSM 6462</strain>
    </source>
</reference>
<dbReference type="Proteomes" id="UP000248021">
    <property type="component" value="Unassembled WGS sequence"/>
</dbReference>
<evidence type="ECO:0000313" key="2">
    <source>
        <dbReference type="Proteomes" id="UP000248021"/>
    </source>
</evidence>
<organism evidence="1 2">
    <name type="scientific">Chelatococcus asaccharovorans</name>
    <dbReference type="NCBI Taxonomy" id="28210"/>
    <lineage>
        <taxon>Bacteria</taxon>
        <taxon>Pseudomonadati</taxon>
        <taxon>Pseudomonadota</taxon>
        <taxon>Alphaproteobacteria</taxon>
        <taxon>Hyphomicrobiales</taxon>
        <taxon>Chelatococcaceae</taxon>
        <taxon>Chelatococcus</taxon>
    </lineage>
</organism>
<sequence length="102" mass="11149">MVKYWGKLGKMENFPRIRADGDNLEIELEAGLVIVSHVGDPILVQAVERVWSERESVAEGIARLTDLLAGDEGHLVDDCVIPLLRGLPQHAVDAVPVPSGER</sequence>
<protein>
    <submittedName>
        <fullName evidence="1">Uncharacterized protein</fullName>
    </submittedName>
</protein>
<dbReference type="AlphaFoldDB" id="A0A2V3TPW7"/>
<dbReference type="EMBL" id="QJJK01000033">
    <property type="protein sequence ID" value="PXW50060.1"/>
    <property type="molecule type" value="Genomic_DNA"/>
</dbReference>
<accession>A0A2V3TPW7</accession>
<evidence type="ECO:0000313" key="1">
    <source>
        <dbReference type="EMBL" id="PXW50060.1"/>
    </source>
</evidence>
<gene>
    <name evidence="1" type="ORF">C7450_1333</name>
</gene>
<proteinExistence type="predicted"/>
<keyword evidence="2" id="KW-1185">Reference proteome</keyword>
<dbReference type="RefSeq" id="WP_267215877.1">
    <property type="nucleotide sequence ID" value="NZ_CAKNFM010000006.1"/>
</dbReference>